<dbReference type="Pfam" id="PF12710">
    <property type="entry name" value="HAD"/>
    <property type="match status" value="1"/>
</dbReference>
<dbReference type="NCBIfam" id="TIGR01488">
    <property type="entry name" value="HAD-SF-IB"/>
    <property type="match status" value="1"/>
</dbReference>
<name>A0A1M5W383_9CLOT</name>
<gene>
    <name evidence="4" type="ORF">SAMN02745941_00905</name>
</gene>
<reference evidence="4 5" key="1">
    <citation type="submission" date="2016-11" db="EMBL/GenBank/DDBJ databases">
        <authorList>
            <person name="Jaros S."/>
            <person name="Januszkiewicz K."/>
            <person name="Wedrychowicz H."/>
        </authorList>
    </citation>
    <scope>NUCLEOTIDE SEQUENCE [LARGE SCALE GENOMIC DNA]</scope>
    <source>
        <strain evidence="4 5">DSM 6191</strain>
    </source>
</reference>
<dbReference type="InterPro" id="IPR051052">
    <property type="entry name" value="Diverse_substrate_MTase"/>
</dbReference>
<dbReference type="InterPro" id="IPR023214">
    <property type="entry name" value="HAD_sf"/>
</dbReference>
<dbReference type="PANTHER" id="PTHR44942">
    <property type="entry name" value="METHYLTRANSF_11 DOMAIN-CONTAINING PROTEIN"/>
    <property type="match status" value="1"/>
</dbReference>
<evidence type="ECO:0000256" key="2">
    <source>
        <dbReference type="ARBA" id="ARBA00022679"/>
    </source>
</evidence>
<dbReference type="Proteomes" id="UP000184241">
    <property type="component" value="Unassembled WGS sequence"/>
</dbReference>
<dbReference type="PANTHER" id="PTHR44942:SF4">
    <property type="entry name" value="METHYLTRANSFERASE TYPE 11 DOMAIN-CONTAINING PROTEIN"/>
    <property type="match status" value="1"/>
</dbReference>
<dbReference type="SUPFAM" id="SSF53335">
    <property type="entry name" value="S-adenosyl-L-methionine-dependent methyltransferases"/>
    <property type="match status" value="1"/>
</dbReference>
<keyword evidence="2" id="KW-0808">Transferase</keyword>
<organism evidence="4 5">
    <name type="scientific">Clostridium intestinale DSM 6191</name>
    <dbReference type="NCBI Taxonomy" id="1121320"/>
    <lineage>
        <taxon>Bacteria</taxon>
        <taxon>Bacillati</taxon>
        <taxon>Bacillota</taxon>
        <taxon>Clostridia</taxon>
        <taxon>Eubacteriales</taxon>
        <taxon>Clostridiaceae</taxon>
        <taxon>Clostridium</taxon>
    </lineage>
</organism>
<dbReference type="RefSeq" id="WP_073017151.1">
    <property type="nucleotide sequence ID" value="NZ_FQXU01000004.1"/>
</dbReference>
<dbReference type="CDD" id="cd02440">
    <property type="entry name" value="AdoMet_MTases"/>
    <property type="match status" value="1"/>
</dbReference>
<sequence>MDLRLKFNEDPLNYDKYRPTYSEGLFEDIIDYGELNNSKSALEIGIGTGQATLPILEAGCSVTAIELGEDLARYVKEKFSSFRNFKVQNIGFEDFISEKDQYDLVYSATAFHWIPEDVGFKKVYDLLKPGGTIALFWNHPFVNRDDDKIHREIRKVYRKFKPSDKEPTEFNEDACKKYTQILEKYGFTDIKSKIYRKTRKLKASEYISLLETYSDHRQCAEDLKNNLYNGITEAINKFGGEINIYDTMDLYLGKKPLSDYEIKKHKLVCFDLDDTLIREIHSVMLPCILNGMEKEHSSIQEKEETGKIDYIEADYLRAKLLFGLEESKIKHSFLEVVKPLKNIRNVIELLHSQGIKCIVITVGPKQVAKVACDIWGFDGYYGSAYEVIDGRFTGEIINYIKSENKVEYLKGFCMKNNINPEECIAVGDGTTDIPLFNFCSKSIAINASKKVKEHASYAVDTDDLVDIMKYIVMLDEKNMIEEFVPKEFIVPKALETESFRLRMLTVGDLEKDYEAVMFSRKHIRELYSEIDDDTWPEENMKIEENLEDLYRHEKEFENRETFVYTVMTLDEKLCLGCVYINPSDKQCFDAEVYLWAREIEIERALYKTVEKWIKENWPFSNVAYPIFQIKASEWKKLK</sequence>
<protein>
    <submittedName>
        <fullName evidence="4">Haloacid Dehalogenase superfamily, subfamily IB, phosphoserine phosphatase-like</fullName>
    </submittedName>
</protein>
<keyword evidence="1" id="KW-0489">Methyltransferase</keyword>
<dbReference type="InterPro" id="IPR041698">
    <property type="entry name" value="Methyltransf_25"/>
</dbReference>
<accession>A0A1M5W383</accession>
<proteinExistence type="predicted"/>
<feature type="domain" description="Methyltransferase" evidence="3">
    <location>
        <begin position="42"/>
        <end position="131"/>
    </location>
</feature>
<dbReference type="GO" id="GO:0008168">
    <property type="term" value="F:methyltransferase activity"/>
    <property type="evidence" value="ECO:0007669"/>
    <property type="project" value="UniProtKB-KW"/>
</dbReference>
<dbReference type="InterPro" id="IPR036412">
    <property type="entry name" value="HAD-like_sf"/>
</dbReference>
<evidence type="ECO:0000313" key="5">
    <source>
        <dbReference type="Proteomes" id="UP000184241"/>
    </source>
</evidence>
<dbReference type="SUPFAM" id="SSF56784">
    <property type="entry name" value="HAD-like"/>
    <property type="match status" value="1"/>
</dbReference>
<dbReference type="Gene3D" id="3.40.50.150">
    <property type="entry name" value="Vaccinia Virus protein VP39"/>
    <property type="match status" value="1"/>
</dbReference>
<dbReference type="AlphaFoldDB" id="A0A1M5W383"/>
<dbReference type="GO" id="GO:0032259">
    <property type="term" value="P:methylation"/>
    <property type="evidence" value="ECO:0007669"/>
    <property type="project" value="UniProtKB-KW"/>
</dbReference>
<dbReference type="Gene3D" id="3.40.50.1000">
    <property type="entry name" value="HAD superfamily/HAD-like"/>
    <property type="match status" value="1"/>
</dbReference>
<dbReference type="InterPro" id="IPR029063">
    <property type="entry name" value="SAM-dependent_MTases_sf"/>
</dbReference>
<evidence type="ECO:0000313" key="4">
    <source>
        <dbReference type="EMBL" id="SHH81931.1"/>
    </source>
</evidence>
<dbReference type="Pfam" id="PF13649">
    <property type="entry name" value="Methyltransf_25"/>
    <property type="match status" value="1"/>
</dbReference>
<evidence type="ECO:0000256" key="1">
    <source>
        <dbReference type="ARBA" id="ARBA00022603"/>
    </source>
</evidence>
<evidence type="ECO:0000259" key="3">
    <source>
        <dbReference type="Pfam" id="PF13649"/>
    </source>
</evidence>
<dbReference type="EMBL" id="FQXU01000004">
    <property type="protein sequence ID" value="SHH81931.1"/>
    <property type="molecule type" value="Genomic_DNA"/>
</dbReference>